<evidence type="ECO:0000313" key="4">
    <source>
        <dbReference type="EMBL" id="JAC76241.1"/>
    </source>
</evidence>
<organism evidence="4">
    <name type="scientific">Tetraselmis sp. GSL018</name>
    <dbReference type="NCBI Taxonomy" id="582737"/>
    <lineage>
        <taxon>Eukaryota</taxon>
        <taxon>Viridiplantae</taxon>
        <taxon>Chlorophyta</taxon>
        <taxon>core chlorophytes</taxon>
        <taxon>Chlorodendrophyceae</taxon>
        <taxon>Chlorodendrales</taxon>
        <taxon>Chlorodendraceae</taxon>
        <taxon>Tetraselmis</taxon>
    </lineage>
</organism>
<dbReference type="GO" id="GO:0016020">
    <property type="term" value="C:membrane"/>
    <property type="evidence" value="ECO:0007669"/>
    <property type="project" value="UniProtKB-SubCell"/>
</dbReference>
<dbReference type="SUPFAM" id="SSF103506">
    <property type="entry name" value="Mitochondrial carrier"/>
    <property type="match status" value="1"/>
</dbReference>
<reference evidence="4" key="1">
    <citation type="submission" date="2014-05" db="EMBL/GenBank/DDBJ databases">
        <title>The transcriptome of the halophilic microalga Tetraselmis sp. GSL018 isolated from the Great Salt Lake, Utah.</title>
        <authorList>
            <person name="Jinkerson R.E."/>
            <person name="D'Adamo S."/>
            <person name="Posewitz M.C."/>
        </authorList>
    </citation>
    <scope>NUCLEOTIDE SEQUENCE</scope>
    <source>
        <strain evidence="4">GSL018</strain>
    </source>
</reference>
<keyword evidence="3" id="KW-0472">Membrane</keyword>
<evidence type="ECO:0000256" key="2">
    <source>
        <dbReference type="ARBA" id="ARBA00022692"/>
    </source>
</evidence>
<evidence type="ECO:0000256" key="3">
    <source>
        <dbReference type="ARBA" id="ARBA00023136"/>
    </source>
</evidence>
<proteinExistence type="predicted"/>
<accession>A0A061S0B6</accession>
<gene>
    <name evidence="4" type="ORF">TSPGSL018_20711</name>
</gene>
<dbReference type="InterPro" id="IPR023395">
    <property type="entry name" value="MCP_dom_sf"/>
</dbReference>
<name>A0A061S0B6_9CHLO</name>
<dbReference type="Gene3D" id="1.50.40.10">
    <property type="entry name" value="Mitochondrial carrier domain"/>
    <property type="match status" value="1"/>
</dbReference>
<dbReference type="AlphaFoldDB" id="A0A061S0B6"/>
<comment type="subcellular location">
    <subcellularLocation>
        <location evidence="1">Membrane</location>
    </subcellularLocation>
</comment>
<evidence type="ECO:0000256" key="1">
    <source>
        <dbReference type="ARBA" id="ARBA00004370"/>
    </source>
</evidence>
<feature type="non-terminal residue" evidence="4">
    <location>
        <position position="104"/>
    </location>
</feature>
<dbReference type="EMBL" id="GBEZ01009338">
    <property type="protein sequence ID" value="JAC76241.1"/>
    <property type="molecule type" value="Transcribed_RNA"/>
</dbReference>
<protein>
    <submittedName>
        <fullName evidence="4">Uncharacterized protein</fullName>
    </submittedName>
</protein>
<keyword evidence="2" id="KW-0812">Transmembrane</keyword>
<sequence>MASVKKDFASRLSPTEHMLIGASAGTLEVTLLQPVIFIKNALQEGRALPRNPMHYYRGFGLNVASFSPITATQFGANRIAEGAVRKHLGRNPTQLDSIGCAAFG</sequence>